<dbReference type="EMBL" id="JACGWY010000001">
    <property type="protein sequence ID" value="MBA8815480.1"/>
    <property type="molecule type" value="Genomic_DNA"/>
</dbReference>
<dbReference type="SUPFAM" id="SSF53448">
    <property type="entry name" value="Nucleotide-diphospho-sugar transferases"/>
    <property type="match status" value="1"/>
</dbReference>
<dbReference type="InterPro" id="IPR029044">
    <property type="entry name" value="Nucleotide-diphossugar_trans"/>
</dbReference>
<dbReference type="GO" id="GO:0016758">
    <property type="term" value="F:hexosyltransferase activity"/>
    <property type="evidence" value="ECO:0007669"/>
    <property type="project" value="UniProtKB-ARBA"/>
</dbReference>
<evidence type="ECO:0000313" key="3">
    <source>
        <dbReference type="Proteomes" id="UP000526083"/>
    </source>
</evidence>
<proteinExistence type="predicted"/>
<dbReference type="CDD" id="cd00761">
    <property type="entry name" value="Glyco_tranf_GTA_type"/>
    <property type="match status" value="1"/>
</dbReference>
<reference evidence="2 3" key="1">
    <citation type="submission" date="2020-07" db="EMBL/GenBank/DDBJ databases">
        <title>Sequencing the genomes of 1000 actinobacteria strains.</title>
        <authorList>
            <person name="Klenk H.-P."/>
        </authorList>
    </citation>
    <scope>NUCLEOTIDE SEQUENCE [LARGE SCALE GENOMIC DNA]</scope>
    <source>
        <strain evidence="2 3">DSM 27576</strain>
    </source>
</reference>
<dbReference type="PANTHER" id="PTHR22916">
    <property type="entry name" value="GLYCOSYLTRANSFERASE"/>
    <property type="match status" value="1"/>
</dbReference>
<dbReference type="PANTHER" id="PTHR22916:SF3">
    <property type="entry name" value="UDP-GLCNAC:BETAGAL BETA-1,3-N-ACETYLGLUCOSAMINYLTRANSFERASE-LIKE PROTEIN 1"/>
    <property type="match status" value="1"/>
</dbReference>
<name>A0A7W3JMB9_9MICO</name>
<feature type="domain" description="Glycosyltransferase 2-like" evidence="1">
    <location>
        <begin position="11"/>
        <end position="140"/>
    </location>
</feature>
<dbReference type="RefSeq" id="WP_167048341.1">
    <property type="nucleotide sequence ID" value="NZ_JAAOZB010000002.1"/>
</dbReference>
<gene>
    <name evidence="2" type="ORF">FHX48_000532</name>
</gene>
<organism evidence="2 3">
    <name type="scientific">Microbacterium halimionae</name>
    <dbReference type="NCBI Taxonomy" id="1526413"/>
    <lineage>
        <taxon>Bacteria</taxon>
        <taxon>Bacillati</taxon>
        <taxon>Actinomycetota</taxon>
        <taxon>Actinomycetes</taxon>
        <taxon>Micrococcales</taxon>
        <taxon>Microbacteriaceae</taxon>
        <taxon>Microbacterium</taxon>
    </lineage>
</organism>
<dbReference type="AlphaFoldDB" id="A0A7W3JMB9"/>
<evidence type="ECO:0000259" key="1">
    <source>
        <dbReference type="Pfam" id="PF00535"/>
    </source>
</evidence>
<sequence length="346" mass="38518">MTTGAALPLLTIVVPSFNAAGYLHRAVDSLVGIDDIDVVIVDDGSTDATGVIADNFAALHPDTIRVVHQKNGGHGAAIETGIAHARGRYLKVLDADDWLDRAALVRVLDTLRGRDAVGGVDALFTDFVHDRVGKQNRASRFDSVFPERQVFGWDDVERFSKRQYLMMHAIIYRTALLRESGLQLPHHTFYVDNLYVIVPLARVRTMYYLPVSLYHYFIGRVGQSVDANVMLARVDQQLLVNRLALHALPSPTQVSSGEVPLALYTALLHYVEALCAVTSATLARGGTPEHLRKRQDFWADIKRENPWVYTRMRRSFMGTSSNLPGQAGRRVTLLAYHVARRVVGFS</sequence>
<keyword evidence="3" id="KW-1185">Reference proteome</keyword>
<dbReference type="Proteomes" id="UP000526083">
    <property type="component" value="Unassembled WGS sequence"/>
</dbReference>
<accession>A0A7W3JMB9</accession>
<dbReference type="Pfam" id="PF00535">
    <property type="entry name" value="Glycos_transf_2"/>
    <property type="match status" value="1"/>
</dbReference>
<comment type="caution">
    <text evidence="2">The sequence shown here is derived from an EMBL/GenBank/DDBJ whole genome shotgun (WGS) entry which is preliminary data.</text>
</comment>
<evidence type="ECO:0000313" key="2">
    <source>
        <dbReference type="EMBL" id="MBA8815480.1"/>
    </source>
</evidence>
<protein>
    <recommendedName>
        <fullName evidence="1">Glycosyltransferase 2-like domain-containing protein</fullName>
    </recommendedName>
</protein>
<dbReference type="Gene3D" id="3.90.550.10">
    <property type="entry name" value="Spore Coat Polysaccharide Biosynthesis Protein SpsA, Chain A"/>
    <property type="match status" value="1"/>
</dbReference>
<dbReference type="InterPro" id="IPR001173">
    <property type="entry name" value="Glyco_trans_2-like"/>
</dbReference>